<dbReference type="InterPro" id="IPR007526">
    <property type="entry name" value="SWIRM"/>
</dbReference>
<feature type="compositionally biased region" description="Basic and acidic residues" evidence="1">
    <location>
        <begin position="12"/>
        <end position="24"/>
    </location>
</feature>
<dbReference type="Proteomes" id="UP000006727">
    <property type="component" value="Chromosome 1"/>
</dbReference>
<feature type="compositionally biased region" description="Low complexity" evidence="1">
    <location>
        <begin position="37"/>
        <end position="47"/>
    </location>
</feature>
<feature type="domain" description="SWIRM" evidence="2">
    <location>
        <begin position="122"/>
        <end position="174"/>
    </location>
</feature>
<feature type="compositionally biased region" description="Low complexity" evidence="1">
    <location>
        <begin position="92"/>
        <end position="101"/>
    </location>
</feature>
<dbReference type="Pfam" id="PF04433">
    <property type="entry name" value="SWIRM"/>
    <property type="match status" value="1"/>
</dbReference>
<feature type="compositionally biased region" description="Polar residues" evidence="1">
    <location>
        <begin position="1"/>
        <end position="11"/>
    </location>
</feature>
<dbReference type="EMBL" id="ABEU02000001">
    <property type="status" value="NOT_ANNOTATED_CDS"/>
    <property type="molecule type" value="Genomic_DNA"/>
</dbReference>
<dbReference type="InterPro" id="IPR036388">
    <property type="entry name" value="WH-like_DNA-bd_sf"/>
</dbReference>
<dbReference type="Gramene" id="Pp3c1_12290V3.5">
    <property type="protein sequence ID" value="Pp3c1_12290V3.5"/>
    <property type="gene ID" value="Pp3c1_12290"/>
</dbReference>
<reference evidence="3 4" key="2">
    <citation type="journal article" date="2018" name="Plant J.">
        <title>The Physcomitrella patens chromosome-scale assembly reveals moss genome structure and evolution.</title>
        <authorList>
            <person name="Lang D."/>
            <person name="Ullrich K.K."/>
            <person name="Murat F."/>
            <person name="Fuchs J."/>
            <person name="Jenkins J."/>
            <person name="Haas F.B."/>
            <person name="Piednoel M."/>
            <person name="Gundlach H."/>
            <person name="Van Bel M."/>
            <person name="Meyberg R."/>
            <person name="Vives C."/>
            <person name="Morata J."/>
            <person name="Symeonidi A."/>
            <person name="Hiss M."/>
            <person name="Muchero W."/>
            <person name="Kamisugi Y."/>
            <person name="Saleh O."/>
            <person name="Blanc G."/>
            <person name="Decker E.L."/>
            <person name="van Gessel N."/>
            <person name="Grimwood J."/>
            <person name="Hayes R.D."/>
            <person name="Graham S.W."/>
            <person name="Gunter L.E."/>
            <person name="McDaniel S.F."/>
            <person name="Hoernstein S.N.W."/>
            <person name="Larsson A."/>
            <person name="Li F.W."/>
            <person name="Perroud P.F."/>
            <person name="Phillips J."/>
            <person name="Ranjan P."/>
            <person name="Rokshar D.S."/>
            <person name="Rothfels C.J."/>
            <person name="Schneider L."/>
            <person name="Shu S."/>
            <person name="Stevenson D.W."/>
            <person name="Thummler F."/>
            <person name="Tillich M."/>
            <person name="Villarreal Aguilar J.C."/>
            <person name="Widiez T."/>
            <person name="Wong G.K."/>
            <person name="Wymore A."/>
            <person name="Zhang Y."/>
            <person name="Zimmer A.D."/>
            <person name="Quatrano R.S."/>
            <person name="Mayer K.F.X."/>
            <person name="Goodstein D."/>
            <person name="Casacuberta J.M."/>
            <person name="Vandepoele K."/>
            <person name="Reski R."/>
            <person name="Cuming A.C."/>
            <person name="Tuskan G.A."/>
            <person name="Maumus F."/>
            <person name="Salse J."/>
            <person name="Schmutz J."/>
            <person name="Rensing S.A."/>
        </authorList>
    </citation>
    <scope>NUCLEOTIDE SEQUENCE [LARGE SCALE GENOMIC DNA]</scope>
    <source>
        <strain evidence="3 4">cv. Gransden 2004</strain>
    </source>
</reference>
<dbReference type="InterPro" id="IPR009057">
    <property type="entry name" value="Homeodomain-like_sf"/>
</dbReference>
<accession>A0A7I4BXB4</accession>
<organism evidence="3 4">
    <name type="scientific">Physcomitrium patens</name>
    <name type="common">Spreading-leaved earth moss</name>
    <name type="synonym">Physcomitrella patens</name>
    <dbReference type="NCBI Taxonomy" id="3218"/>
    <lineage>
        <taxon>Eukaryota</taxon>
        <taxon>Viridiplantae</taxon>
        <taxon>Streptophyta</taxon>
        <taxon>Embryophyta</taxon>
        <taxon>Bryophyta</taxon>
        <taxon>Bryophytina</taxon>
        <taxon>Bryopsida</taxon>
        <taxon>Funariidae</taxon>
        <taxon>Funariales</taxon>
        <taxon>Funariaceae</taxon>
        <taxon>Physcomitrium</taxon>
    </lineage>
</organism>
<evidence type="ECO:0000313" key="4">
    <source>
        <dbReference type="Proteomes" id="UP000006727"/>
    </source>
</evidence>
<evidence type="ECO:0000313" key="3">
    <source>
        <dbReference type="EnsemblPlants" id="Pp3c1_12290V3.5"/>
    </source>
</evidence>
<dbReference type="SUPFAM" id="SSF46689">
    <property type="entry name" value="Homeodomain-like"/>
    <property type="match status" value="1"/>
</dbReference>
<dbReference type="AlphaFoldDB" id="A0A7I4BXB4"/>
<feature type="region of interest" description="Disordered" evidence="1">
    <location>
        <begin position="1"/>
        <end position="105"/>
    </location>
</feature>
<reference evidence="3 4" key="1">
    <citation type="journal article" date="2008" name="Science">
        <title>The Physcomitrella genome reveals evolutionary insights into the conquest of land by plants.</title>
        <authorList>
            <person name="Rensing S."/>
            <person name="Lang D."/>
            <person name="Zimmer A."/>
            <person name="Terry A."/>
            <person name="Salamov A."/>
            <person name="Shapiro H."/>
            <person name="Nishiyama T."/>
            <person name="Perroud P.-F."/>
            <person name="Lindquist E."/>
            <person name="Kamisugi Y."/>
            <person name="Tanahashi T."/>
            <person name="Sakakibara K."/>
            <person name="Fujita T."/>
            <person name="Oishi K."/>
            <person name="Shin-I T."/>
            <person name="Kuroki Y."/>
            <person name="Toyoda A."/>
            <person name="Suzuki Y."/>
            <person name="Hashimoto A."/>
            <person name="Yamaguchi K."/>
            <person name="Sugano A."/>
            <person name="Kohara Y."/>
            <person name="Fujiyama A."/>
            <person name="Anterola A."/>
            <person name="Aoki S."/>
            <person name="Ashton N."/>
            <person name="Barbazuk W.B."/>
            <person name="Barker E."/>
            <person name="Bennetzen J."/>
            <person name="Bezanilla M."/>
            <person name="Blankenship R."/>
            <person name="Cho S.H."/>
            <person name="Dutcher S."/>
            <person name="Estelle M."/>
            <person name="Fawcett J.A."/>
            <person name="Gundlach H."/>
            <person name="Hanada K."/>
            <person name="Heyl A."/>
            <person name="Hicks K.A."/>
            <person name="Hugh J."/>
            <person name="Lohr M."/>
            <person name="Mayer K."/>
            <person name="Melkozernov A."/>
            <person name="Murata T."/>
            <person name="Nelson D."/>
            <person name="Pils B."/>
            <person name="Prigge M."/>
            <person name="Reiss B."/>
            <person name="Renner T."/>
            <person name="Rombauts S."/>
            <person name="Rushton P."/>
            <person name="Sanderfoot A."/>
            <person name="Schween G."/>
            <person name="Shiu S.-H."/>
            <person name="Stueber K."/>
            <person name="Theodoulou F.L."/>
            <person name="Tu H."/>
            <person name="Van de Peer Y."/>
            <person name="Verrier P.J."/>
            <person name="Waters E."/>
            <person name="Wood A."/>
            <person name="Yang L."/>
            <person name="Cove D."/>
            <person name="Cuming A."/>
            <person name="Hasebe M."/>
            <person name="Lucas S."/>
            <person name="Mishler D.B."/>
            <person name="Reski R."/>
            <person name="Grigoriev I."/>
            <person name="Quatrano R.S."/>
            <person name="Boore J.L."/>
        </authorList>
    </citation>
    <scope>NUCLEOTIDE SEQUENCE [LARGE SCALE GENOMIC DNA]</scope>
    <source>
        <strain evidence="3 4">cv. Gransden 2004</strain>
    </source>
</reference>
<dbReference type="InParanoid" id="A0A7I4BXB4"/>
<name>A0A7I4BXB4_PHYPA</name>
<dbReference type="Gene3D" id="1.10.10.10">
    <property type="entry name" value="Winged helix-like DNA-binding domain superfamily/Winged helix DNA-binding domain"/>
    <property type="match status" value="1"/>
</dbReference>
<evidence type="ECO:0000256" key="1">
    <source>
        <dbReference type="SAM" id="MobiDB-lite"/>
    </source>
</evidence>
<reference evidence="3" key="3">
    <citation type="submission" date="2020-12" db="UniProtKB">
        <authorList>
            <consortium name="EnsemblPlants"/>
        </authorList>
    </citation>
    <scope>IDENTIFICATION</scope>
</reference>
<keyword evidence="4" id="KW-1185">Reference proteome</keyword>
<evidence type="ECO:0000259" key="2">
    <source>
        <dbReference type="Pfam" id="PF04433"/>
    </source>
</evidence>
<proteinExistence type="predicted"/>
<protein>
    <recommendedName>
        <fullName evidence="2">SWIRM domain-containing protein</fullName>
    </recommendedName>
</protein>
<sequence length="329" mass="35443">MVNPASVPTESSKVRREREEKDAAIETPSRKSRKAGKNGAAGVAGDARVQITAGKGEDRNNGTLGGNAERGPQGVAGSIGGEGNPGSVDPSAAPAATAEGASRPEAPGEVVYRIPSYAGWFRWDKVHPLERRAMSEFFDKRSAAKTPRMYKECRDFTINRCRENLKQAVTFQEVALLAGAVGPRVASAAAQAAVAAIAEDEPGVWEVPFMRRSKVVSGHKKHASQSTQKYGGSVVEGLRDEVQCNGEGPSHGGRVGSSLCAVVVGEVRVWADVCLGVEWLMWMCEIEEAGVLLQRKRRRRSGAQVIRGNQMRRRRVQAVRSCHVLFKLG</sequence>
<dbReference type="EnsemblPlants" id="Pp3c1_12290V3.5">
    <property type="protein sequence ID" value="Pp3c1_12290V3.5"/>
    <property type="gene ID" value="Pp3c1_12290"/>
</dbReference>